<dbReference type="InParanoid" id="A0A059CTD3"/>
<protein>
    <submittedName>
        <fullName evidence="1">Uncharacterized protein</fullName>
    </submittedName>
</protein>
<evidence type="ECO:0000313" key="1">
    <source>
        <dbReference type="EMBL" id="KCW81652.1"/>
    </source>
</evidence>
<name>A0A059CTD3_EUCGR</name>
<organism evidence="1">
    <name type="scientific">Eucalyptus grandis</name>
    <name type="common">Flooded gum</name>
    <dbReference type="NCBI Taxonomy" id="71139"/>
    <lineage>
        <taxon>Eukaryota</taxon>
        <taxon>Viridiplantae</taxon>
        <taxon>Streptophyta</taxon>
        <taxon>Embryophyta</taxon>
        <taxon>Tracheophyta</taxon>
        <taxon>Spermatophyta</taxon>
        <taxon>Magnoliopsida</taxon>
        <taxon>eudicotyledons</taxon>
        <taxon>Gunneridae</taxon>
        <taxon>Pentapetalae</taxon>
        <taxon>rosids</taxon>
        <taxon>malvids</taxon>
        <taxon>Myrtales</taxon>
        <taxon>Myrtaceae</taxon>
        <taxon>Myrtoideae</taxon>
        <taxon>Eucalypteae</taxon>
        <taxon>Eucalyptus</taxon>
    </lineage>
</organism>
<gene>
    <name evidence="1" type="ORF">EUGRSUZ_C03017</name>
</gene>
<proteinExistence type="predicted"/>
<reference evidence="1" key="1">
    <citation type="submission" date="2013-07" db="EMBL/GenBank/DDBJ databases">
        <title>The genome of Eucalyptus grandis.</title>
        <authorList>
            <person name="Schmutz J."/>
            <person name="Hayes R."/>
            <person name="Myburg A."/>
            <person name="Tuskan G."/>
            <person name="Grattapaglia D."/>
            <person name="Rokhsar D.S."/>
        </authorList>
    </citation>
    <scope>NUCLEOTIDE SEQUENCE</scope>
    <source>
        <tissue evidence="1">Leaf extractions</tissue>
    </source>
</reference>
<dbReference type="EMBL" id="KK198755">
    <property type="protein sequence ID" value="KCW81652.1"/>
    <property type="molecule type" value="Genomic_DNA"/>
</dbReference>
<accession>A0A059CTD3</accession>
<dbReference type="AlphaFoldDB" id="A0A059CTD3"/>
<sequence length="98" mass="11134">MAFLLNAQPLNILIVRSSDKCRHTGTTYNQRSYGDTLNDSENPKSKFSYAGAHTLEHGSTESTKTKHISLSFDEPWCHEPGLRASAKLYFPFEWREGL</sequence>
<dbReference type="Gramene" id="KCW81652">
    <property type="protein sequence ID" value="KCW81652"/>
    <property type="gene ID" value="EUGRSUZ_C03017"/>
</dbReference>